<evidence type="ECO:0000256" key="4">
    <source>
        <dbReference type="ARBA" id="ARBA00022801"/>
    </source>
</evidence>
<dbReference type="CDD" id="cd17932">
    <property type="entry name" value="DEXQc_UvrD"/>
    <property type="match status" value="1"/>
</dbReference>
<reference evidence="16" key="2">
    <citation type="journal article" date="2016" name="Genome Announc.">
        <title>Draft Genome Sequences of Two Novel Amoeba-Resistant Intranuclear Bacteria, 'Candidatus Berkiella cookevillensis' and 'Candidatus Berkiella aquae'.</title>
        <authorList>
            <person name="Mehari Y.T."/>
            <person name="Arivett B.A."/>
            <person name="Farone A.L."/>
            <person name="Gunderson J.H."/>
            <person name="Farone M.B."/>
        </authorList>
    </citation>
    <scope>NUCLEOTIDE SEQUENCE</scope>
    <source>
        <strain evidence="16">HT99</strain>
    </source>
</reference>
<dbReference type="InterPro" id="IPR014017">
    <property type="entry name" value="DNA_helicase_UvrD-like_C"/>
</dbReference>
<evidence type="ECO:0000313" key="16">
    <source>
        <dbReference type="EMBL" id="MCS5712725.1"/>
    </source>
</evidence>
<dbReference type="GO" id="GO:0043138">
    <property type="term" value="F:3'-5' DNA helicase activity"/>
    <property type="evidence" value="ECO:0007669"/>
    <property type="project" value="UniProtKB-UniRule"/>
</dbReference>
<dbReference type="GO" id="GO:0005524">
    <property type="term" value="F:ATP binding"/>
    <property type="evidence" value="ECO:0007669"/>
    <property type="project" value="UniProtKB-UniRule"/>
</dbReference>
<dbReference type="InterPro" id="IPR005752">
    <property type="entry name" value="Helicase_Rep"/>
</dbReference>
<dbReference type="GO" id="GO:0005829">
    <property type="term" value="C:cytosol"/>
    <property type="evidence" value="ECO:0007669"/>
    <property type="project" value="TreeGrafter"/>
</dbReference>
<dbReference type="STRING" id="295108.HT99x_00489"/>
<reference evidence="16" key="3">
    <citation type="submission" date="2021-06" db="EMBL/GenBank/DDBJ databases">
        <title>Genomic Description and Analysis of Intracellular Bacteria, Candidatus Berkiella cookevillensis and Candidatus Berkiella aquae.</title>
        <authorList>
            <person name="Kidane D.T."/>
            <person name="Mehari Y.T."/>
            <person name="Rice F.C."/>
            <person name="Arivett B.A."/>
            <person name="Farone A.L."/>
            <person name="Berk S.G."/>
            <person name="Farone M.B."/>
        </authorList>
    </citation>
    <scope>NUCLEOTIDE SEQUENCE</scope>
    <source>
        <strain evidence="16">HT99</strain>
    </source>
</reference>
<evidence type="ECO:0000256" key="9">
    <source>
        <dbReference type="ARBA" id="ARBA00034617"/>
    </source>
</evidence>
<evidence type="ECO:0000256" key="6">
    <source>
        <dbReference type="ARBA" id="ARBA00022840"/>
    </source>
</evidence>
<keyword evidence="7 11" id="KW-0238">DNA-binding</keyword>
<comment type="similarity">
    <text evidence="1 11">Belongs to the helicase family. UvrD subfamily.</text>
</comment>
<dbReference type="Gene3D" id="1.10.10.160">
    <property type="match status" value="1"/>
</dbReference>
<comment type="caution">
    <text evidence="15">The sequence shown here is derived from an EMBL/GenBank/DDBJ whole genome shotgun (WGS) entry which is preliminary data.</text>
</comment>
<dbReference type="InterPro" id="IPR000212">
    <property type="entry name" value="DNA_helicase_UvrD/REP"/>
</dbReference>
<evidence type="ECO:0000259" key="14">
    <source>
        <dbReference type="PROSITE" id="PS51217"/>
    </source>
</evidence>
<evidence type="ECO:0000256" key="10">
    <source>
        <dbReference type="ARBA" id="ARBA00048988"/>
    </source>
</evidence>
<feature type="binding site" evidence="11">
    <location>
        <position position="284"/>
    </location>
    <ligand>
        <name>ATP</name>
        <dbReference type="ChEBI" id="CHEBI:30616"/>
    </ligand>
</feature>
<dbReference type="PANTHER" id="PTHR11070:SF64">
    <property type="entry name" value="ATP-DEPENDENT DNA HELICASE REP"/>
    <property type="match status" value="1"/>
</dbReference>
<comment type="subunit">
    <text evidence="11">Homodimer.</text>
</comment>
<gene>
    <name evidence="11 15" type="primary">rep</name>
    <name evidence="15" type="ORF">HT99x_00489</name>
    <name evidence="16" type="ORF">HT99x_014895</name>
</gene>
<dbReference type="InterPro" id="IPR014016">
    <property type="entry name" value="UvrD-like_ATP-bd"/>
</dbReference>
<evidence type="ECO:0000313" key="15">
    <source>
        <dbReference type="EMBL" id="KRG22072.1"/>
    </source>
</evidence>
<feature type="domain" description="UvrD-like helicase ATP-binding" evidence="13">
    <location>
        <begin position="2"/>
        <end position="286"/>
    </location>
</feature>
<comment type="catalytic activity">
    <reaction evidence="9 11">
        <text>Couples ATP hydrolysis with the unwinding of duplex DNA by translocating in the 3'-5' direction.</text>
        <dbReference type="EC" id="5.6.2.4"/>
    </reaction>
</comment>
<dbReference type="EC" id="5.6.2.4" evidence="11"/>
<keyword evidence="8 11" id="KW-0413">Isomerase</keyword>
<dbReference type="GO" id="GO:0016787">
    <property type="term" value="F:hydrolase activity"/>
    <property type="evidence" value="ECO:0007669"/>
    <property type="project" value="UniProtKB-UniRule"/>
</dbReference>
<dbReference type="CDD" id="cd18807">
    <property type="entry name" value="SF1_C_UvrD"/>
    <property type="match status" value="1"/>
</dbReference>
<evidence type="ECO:0000256" key="1">
    <source>
        <dbReference type="ARBA" id="ARBA00009922"/>
    </source>
</evidence>
<sequence length="677" mass="77793">MSELNAEQKAAIHFVDGPLLVIAGAGSGKTRVITQKIAYLIEHCGLQPQHIYAVTFTNKAASEMAERTHKLLKKTTHKNQAKQKIQVSTFHSLGLAIIKKEASHLALHDNFTLFDSYDAQHLLKELGERISAVSDDSLKSISQQISNWKNELKSPEEALNGAKQETEHLAARFFVHYDNALRAYNAVDFDDLISLPFKLFRDNREVLDKWQNKIRYLLVDEYQDTNTAQYELIKCLCGVRQALTVVGDDDQSIYAWRGAHPENIQRLQQDYPRLQVIKLEQNYRSTSNILFSANHLISHNPHIFDKKLWSAHGSGDPIRIIACANEAAEAERVIHEIVAHQFRHRLAYHDYAILYRSNHQARNLEQALREQGIPYHVSGGVSFFSRTEIKDLFAYFRLMVNPQDDAAYLRCVNIPKRDIGPATIEKLGRYAQERQNSLFDASLEMGLTQWLEEKACHRIKSFADFILEAKNALFESDDPASQVETFIEDIRYYEYLTDTAPNPTNAQKRIEHIKELIGWLKRLTGPDQDSPLRFEEAIHKMTLIDMLERQGDQTTNMVQLMTLHAAKGLEFPHVYIIGWEEECLPHKTSIAQDMVNEERRLAYVGMTRAQKTLTLTYPKQRKRYGEMQTITPSRFLDELPEDYVVREGHIEATEEEQRASGQNHLAALKALLQETNQ</sequence>
<dbReference type="Pfam" id="PF00580">
    <property type="entry name" value="UvrD-helicase"/>
    <property type="match status" value="1"/>
</dbReference>
<dbReference type="Gene3D" id="3.40.50.300">
    <property type="entry name" value="P-loop containing nucleotide triphosphate hydrolases"/>
    <property type="match status" value="2"/>
</dbReference>
<dbReference type="SUPFAM" id="SSF52540">
    <property type="entry name" value="P-loop containing nucleoside triphosphate hydrolases"/>
    <property type="match status" value="1"/>
</dbReference>
<keyword evidence="2 11" id="KW-0235">DNA replication</keyword>
<evidence type="ECO:0000256" key="8">
    <source>
        <dbReference type="ARBA" id="ARBA00023235"/>
    </source>
</evidence>
<reference evidence="15" key="1">
    <citation type="submission" date="2015-09" db="EMBL/GenBank/DDBJ databases">
        <title>Draft Genome Sequences of Two Novel Amoeba-resistant Intranuclear Bacteria, Candidatus Berkiella cookevillensis and Candidatus Berkiella aquae.</title>
        <authorList>
            <person name="Mehari Y.T."/>
            <person name="Arivett B.A."/>
            <person name="Farone A.L."/>
            <person name="Gunderson J.H."/>
            <person name="Farone M.B."/>
        </authorList>
    </citation>
    <scope>NUCLEOTIDE SEQUENCE [LARGE SCALE GENOMIC DNA]</scope>
    <source>
        <strain evidence="15">HT99</strain>
    </source>
</reference>
<dbReference type="PROSITE" id="PS51217">
    <property type="entry name" value="UVRD_HELICASE_CTER"/>
    <property type="match status" value="1"/>
</dbReference>
<dbReference type="PATRIC" id="fig|1590043.3.peg.492"/>
<evidence type="ECO:0000256" key="12">
    <source>
        <dbReference type="PROSITE-ProRule" id="PRU00560"/>
    </source>
</evidence>
<feature type="binding site" evidence="12">
    <location>
        <begin position="23"/>
        <end position="30"/>
    </location>
    <ligand>
        <name>ATP</name>
        <dbReference type="ChEBI" id="CHEBI:30616"/>
    </ligand>
</feature>
<keyword evidence="4 11" id="KW-0378">Hydrolase</keyword>
<evidence type="ECO:0000256" key="2">
    <source>
        <dbReference type="ARBA" id="ARBA00022705"/>
    </source>
</evidence>
<keyword evidence="6 11" id="KW-0067">ATP-binding</keyword>
<feature type="domain" description="UvrD-like helicase C-terminal" evidence="14">
    <location>
        <begin position="287"/>
        <end position="568"/>
    </location>
</feature>
<dbReference type="EMBL" id="LKAJ02000001">
    <property type="protein sequence ID" value="MCS5712725.1"/>
    <property type="molecule type" value="Genomic_DNA"/>
</dbReference>
<dbReference type="InterPro" id="IPR027417">
    <property type="entry name" value="P-loop_NTPase"/>
</dbReference>
<protein>
    <recommendedName>
        <fullName evidence="11">ATP-dependent DNA helicase Rep</fullName>
        <ecNumber evidence="11">5.6.2.4</ecNumber>
    </recommendedName>
    <alternativeName>
        <fullName evidence="11">DNA 3'-5' helicase Rep</fullName>
    </alternativeName>
</protein>
<dbReference type="Proteomes" id="UP000051497">
    <property type="component" value="Unassembled WGS sequence"/>
</dbReference>
<evidence type="ECO:0000313" key="17">
    <source>
        <dbReference type="Proteomes" id="UP000051497"/>
    </source>
</evidence>
<evidence type="ECO:0000259" key="13">
    <source>
        <dbReference type="PROSITE" id="PS51198"/>
    </source>
</evidence>
<dbReference type="Pfam" id="PF13361">
    <property type="entry name" value="UvrD_C"/>
    <property type="match status" value="1"/>
</dbReference>
<evidence type="ECO:0000256" key="3">
    <source>
        <dbReference type="ARBA" id="ARBA00022741"/>
    </source>
</evidence>
<dbReference type="EMBL" id="LKAJ01000002">
    <property type="protein sequence ID" value="KRG22072.1"/>
    <property type="molecule type" value="Genomic_DNA"/>
</dbReference>
<evidence type="ECO:0000256" key="7">
    <source>
        <dbReference type="ARBA" id="ARBA00023125"/>
    </source>
</evidence>
<organism evidence="15">
    <name type="scientific">Candidatus Berkiella aquae</name>
    <dbReference type="NCBI Taxonomy" id="295108"/>
    <lineage>
        <taxon>Bacteria</taxon>
        <taxon>Pseudomonadati</taxon>
        <taxon>Pseudomonadota</taxon>
        <taxon>Gammaproteobacteria</taxon>
        <taxon>Candidatus Berkiellales</taxon>
        <taxon>Candidatus Berkiellaceae</taxon>
        <taxon>Candidatus Berkiella</taxon>
    </lineage>
</organism>
<dbReference type="Gene3D" id="1.10.486.10">
    <property type="entry name" value="PCRA, domain 4"/>
    <property type="match status" value="1"/>
</dbReference>
<name>A0A0Q9Z0N2_9GAMM</name>
<keyword evidence="17" id="KW-1185">Reference proteome</keyword>
<comment type="catalytic activity">
    <reaction evidence="10 11">
        <text>ATP + H2O = ADP + phosphate + H(+)</text>
        <dbReference type="Rhea" id="RHEA:13065"/>
        <dbReference type="ChEBI" id="CHEBI:15377"/>
        <dbReference type="ChEBI" id="CHEBI:15378"/>
        <dbReference type="ChEBI" id="CHEBI:30616"/>
        <dbReference type="ChEBI" id="CHEBI:43474"/>
        <dbReference type="ChEBI" id="CHEBI:456216"/>
        <dbReference type="EC" id="5.6.2.4"/>
    </reaction>
</comment>
<evidence type="ECO:0000256" key="11">
    <source>
        <dbReference type="HAMAP-Rule" id="MF_01920"/>
    </source>
</evidence>
<keyword evidence="5 11" id="KW-0347">Helicase</keyword>
<dbReference type="GO" id="GO:0006260">
    <property type="term" value="P:DNA replication"/>
    <property type="evidence" value="ECO:0007669"/>
    <property type="project" value="UniProtKB-UniRule"/>
</dbReference>
<dbReference type="RefSeq" id="WP_075065139.1">
    <property type="nucleotide sequence ID" value="NZ_LKAJ02000001.1"/>
</dbReference>
<dbReference type="GO" id="GO:0003697">
    <property type="term" value="F:single-stranded DNA binding"/>
    <property type="evidence" value="ECO:0007669"/>
    <property type="project" value="UniProtKB-UniRule"/>
</dbReference>
<dbReference type="OrthoDB" id="9806690at2"/>
<accession>A0A0Q9Z0N2</accession>
<dbReference type="HAMAP" id="MF_01920">
    <property type="entry name" value="Helicase_Rep"/>
    <property type="match status" value="1"/>
</dbReference>
<dbReference type="InterPro" id="IPR013986">
    <property type="entry name" value="DExx_box_DNA_helicase_dom_sf"/>
</dbReference>
<dbReference type="PANTHER" id="PTHR11070">
    <property type="entry name" value="UVRD / RECB / PCRA DNA HELICASE FAMILY MEMBER"/>
    <property type="match status" value="1"/>
</dbReference>
<dbReference type="AlphaFoldDB" id="A0A0Q9Z0N2"/>
<dbReference type="PROSITE" id="PS51198">
    <property type="entry name" value="UVRD_HELICASE_ATP_BIND"/>
    <property type="match status" value="1"/>
</dbReference>
<dbReference type="GO" id="GO:0000725">
    <property type="term" value="P:recombinational repair"/>
    <property type="evidence" value="ECO:0007669"/>
    <property type="project" value="TreeGrafter"/>
</dbReference>
<evidence type="ECO:0000256" key="5">
    <source>
        <dbReference type="ARBA" id="ARBA00022806"/>
    </source>
</evidence>
<proteinExistence type="inferred from homology"/>
<keyword evidence="3 11" id="KW-0547">Nucleotide-binding</keyword>
<comment type="function">
    <text evidence="11">Rep helicase is a single-stranded DNA-dependent ATPase involved in DNA replication; it can initiate unwinding at a nick in the DNA. It binds to the single-stranded DNA and acts in a progressive fashion along the DNA in the 3' to 5' direction.</text>
</comment>